<reference evidence="1" key="1">
    <citation type="submission" date="2023-02" db="EMBL/GenBank/DDBJ databases">
        <title>Isolation, identification, and genome analysis of Vibrio campbellii in the Penaeus vannamei larvae stage.</title>
        <authorList>
            <person name="Huang T."/>
            <person name="Zhang B."/>
        </authorList>
    </citation>
    <scope>NUCLEOTIDE SEQUENCE</scope>
    <source>
        <strain evidence="1">20220413_1</strain>
    </source>
</reference>
<evidence type="ECO:0000313" key="1">
    <source>
        <dbReference type="EMBL" id="WDG06971.1"/>
    </source>
</evidence>
<dbReference type="Proteomes" id="UP001219537">
    <property type="component" value="Chromosome 1"/>
</dbReference>
<dbReference type="AlphaFoldDB" id="A0AAQ2XWL8"/>
<dbReference type="EMBL" id="CP117988">
    <property type="protein sequence ID" value="WDG06971.1"/>
    <property type="molecule type" value="Genomic_DNA"/>
</dbReference>
<sequence length="66" mass="7537">MKDKMETYWVQLVDKASTASDLSDLTRSRLRGCIGKYGLRYKVEGGVLTEHRYNRKNLAPSLESEA</sequence>
<protein>
    <submittedName>
        <fullName evidence="1">Uncharacterized protein</fullName>
    </submittedName>
</protein>
<organism evidence="1 2">
    <name type="scientific">Vibrio campbellii</name>
    <dbReference type="NCBI Taxonomy" id="680"/>
    <lineage>
        <taxon>Bacteria</taxon>
        <taxon>Pseudomonadati</taxon>
        <taxon>Pseudomonadota</taxon>
        <taxon>Gammaproteobacteria</taxon>
        <taxon>Vibrionales</taxon>
        <taxon>Vibrionaceae</taxon>
        <taxon>Vibrio</taxon>
    </lineage>
</organism>
<name>A0AAQ2XWL8_9VIBR</name>
<proteinExistence type="predicted"/>
<accession>A0AAQ2XWL8</accession>
<evidence type="ECO:0000313" key="2">
    <source>
        <dbReference type="Proteomes" id="UP001219537"/>
    </source>
</evidence>
<gene>
    <name evidence="1" type="ORF">PUN50_09425</name>
</gene>